<keyword evidence="3" id="KW-0238">DNA-binding</keyword>
<dbReference type="RefSeq" id="WP_308421542.1">
    <property type="nucleotide sequence ID" value="NZ_BMLA01000001.1"/>
</dbReference>
<dbReference type="InterPro" id="IPR036388">
    <property type="entry name" value="WH-like_DNA-bd_sf"/>
</dbReference>
<comment type="caution">
    <text evidence="3">The sequence shown here is derived from an EMBL/GenBank/DDBJ whole genome shotgun (WGS) entry which is preliminary data.</text>
</comment>
<dbReference type="AlphaFoldDB" id="A0A7W7L3S1"/>
<dbReference type="PANTHER" id="PTHR33164:SF99">
    <property type="entry name" value="MARR FAMILY REGULATORY PROTEIN"/>
    <property type="match status" value="1"/>
</dbReference>
<dbReference type="GO" id="GO:0003677">
    <property type="term" value="F:DNA binding"/>
    <property type="evidence" value="ECO:0007669"/>
    <property type="project" value="UniProtKB-KW"/>
</dbReference>
<organism evidence="3 4">
    <name type="scientific">Micrococcus flavus</name>
    <dbReference type="NCBI Taxonomy" id="384602"/>
    <lineage>
        <taxon>Bacteria</taxon>
        <taxon>Bacillati</taxon>
        <taxon>Actinomycetota</taxon>
        <taxon>Actinomycetes</taxon>
        <taxon>Micrococcales</taxon>
        <taxon>Micrococcaceae</taxon>
        <taxon>Micrococcus</taxon>
    </lineage>
</organism>
<dbReference type="PROSITE" id="PS50995">
    <property type="entry name" value="HTH_MARR_2"/>
    <property type="match status" value="1"/>
</dbReference>
<reference evidence="3 4" key="1">
    <citation type="submission" date="2020-08" db="EMBL/GenBank/DDBJ databases">
        <title>Sequencing the genomes of 1000 actinobacteria strains.</title>
        <authorList>
            <person name="Klenk H.-P."/>
        </authorList>
    </citation>
    <scope>NUCLEOTIDE SEQUENCE [LARGE SCALE GENOMIC DNA]</scope>
    <source>
        <strain evidence="3 4">DSM 19079</strain>
    </source>
</reference>
<dbReference type="PANTHER" id="PTHR33164">
    <property type="entry name" value="TRANSCRIPTIONAL REGULATOR, MARR FAMILY"/>
    <property type="match status" value="1"/>
</dbReference>
<evidence type="ECO:0000259" key="2">
    <source>
        <dbReference type="PROSITE" id="PS50995"/>
    </source>
</evidence>
<keyword evidence="4" id="KW-1185">Reference proteome</keyword>
<sequence length="179" mass="20030">MTDSSTPTPEPLAGPAKADAGRWYGSATADHRPADVEKHAWRAYFEATQMLEELLERRLKAECGMTLPDYNLLLLLTESEEGRLRLGELASRMVFSPSRVTYQVKSLVARGLIERRAAERDRRGYEAVLTDAGRSAFRRAAVLHARQVDELFLDRLEPGEAEVLARVFSRVGCALEAHC</sequence>
<evidence type="ECO:0000313" key="4">
    <source>
        <dbReference type="Proteomes" id="UP000560081"/>
    </source>
</evidence>
<evidence type="ECO:0000256" key="1">
    <source>
        <dbReference type="SAM" id="MobiDB-lite"/>
    </source>
</evidence>
<dbReference type="SUPFAM" id="SSF46785">
    <property type="entry name" value="Winged helix' DNA-binding domain"/>
    <property type="match status" value="1"/>
</dbReference>
<dbReference type="Proteomes" id="UP000560081">
    <property type="component" value="Unassembled WGS sequence"/>
</dbReference>
<evidence type="ECO:0000313" key="3">
    <source>
        <dbReference type="EMBL" id="MBB4883103.1"/>
    </source>
</evidence>
<gene>
    <name evidence="3" type="ORF">BJ976_001454</name>
</gene>
<dbReference type="InterPro" id="IPR039422">
    <property type="entry name" value="MarR/SlyA-like"/>
</dbReference>
<dbReference type="GO" id="GO:0003700">
    <property type="term" value="F:DNA-binding transcription factor activity"/>
    <property type="evidence" value="ECO:0007669"/>
    <property type="project" value="InterPro"/>
</dbReference>
<dbReference type="Pfam" id="PF12802">
    <property type="entry name" value="MarR_2"/>
    <property type="match status" value="1"/>
</dbReference>
<feature type="domain" description="HTH marR-type" evidence="2">
    <location>
        <begin position="37"/>
        <end position="173"/>
    </location>
</feature>
<dbReference type="InterPro" id="IPR036390">
    <property type="entry name" value="WH_DNA-bd_sf"/>
</dbReference>
<name>A0A7W7L3S1_9MICC</name>
<dbReference type="EMBL" id="JACHMC010000001">
    <property type="protein sequence ID" value="MBB4883103.1"/>
    <property type="molecule type" value="Genomic_DNA"/>
</dbReference>
<dbReference type="InterPro" id="IPR000835">
    <property type="entry name" value="HTH_MarR-typ"/>
</dbReference>
<proteinExistence type="predicted"/>
<dbReference type="GO" id="GO:0006950">
    <property type="term" value="P:response to stress"/>
    <property type="evidence" value="ECO:0007669"/>
    <property type="project" value="TreeGrafter"/>
</dbReference>
<feature type="region of interest" description="Disordered" evidence="1">
    <location>
        <begin position="1"/>
        <end position="20"/>
    </location>
</feature>
<dbReference type="Gene3D" id="1.10.10.10">
    <property type="entry name" value="Winged helix-like DNA-binding domain superfamily/Winged helix DNA-binding domain"/>
    <property type="match status" value="1"/>
</dbReference>
<dbReference type="SMART" id="SM00347">
    <property type="entry name" value="HTH_MARR"/>
    <property type="match status" value="1"/>
</dbReference>
<accession>A0A7W7L3S1</accession>
<protein>
    <submittedName>
        <fullName evidence="3">DNA-binding MarR family transcriptional regulator</fullName>
    </submittedName>
</protein>